<dbReference type="InterPro" id="IPR001584">
    <property type="entry name" value="Integrase_cat-core"/>
</dbReference>
<name>A0A8R2R6J1_BOMMO</name>
<protein>
    <recommendedName>
        <fullName evidence="2">Integrase catalytic domain-containing protein</fullName>
    </recommendedName>
</protein>
<dbReference type="PANTHER" id="PTHR37984">
    <property type="entry name" value="PROTEIN CBG26694"/>
    <property type="match status" value="1"/>
</dbReference>
<dbReference type="AlphaFoldDB" id="A0A8R2R6J1"/>
<dbReference type="GO" id="GO:0003676">
    <property type="term" value="F:nucleic acid binding"/>
    <property type="evidence" value="ECO:0007669"/>
    <property type="project" value="InterPro"/>
</dbReference>
<feature type="compositionally biased region" description="Basic and acidic residues" evidence="1">
    <location>
        <begin position="155"/>
        <end position="171"/>
    </location>
</feature>
<reference evidence="4" key="1">
    <citation type="journal article" date="2008" name="Insect Biochem. Mol. Biol.">
        <title>The genome of a lepidopteran model insect, the silkworm Bombyx mori.</title>
        <authorList>
            <consortium name="International Silkworm Genome Consortium"/>
        </authorList>
    </citation>
    <scope>NUCLEOTIDE SEQUENCE [LARGE SCALE GENOMIC DNA]</scope>
    <source>
        <strain evidence="4">p50T</strain>
    </source>
</reference>
<dbReference type="Gene3D" id="3.30.420.10">
    <property type="entry name" value="Ribonuclease H-like superfamily/Ribonuclease H"/>
    <property type="match status" value="1"/>
</dbReference>
<feature type="compositionally biased region" description="Acidic residues" evidence="1">
    <location>
        <begin position="290"/>
        <end position="301"/>
    </location>
</feature>
<dbReference type="InterPro" id="IPR012337">
    <property type="entry name" value="RNaseH-like_sf"/>
</dbReference>
<dbReference type="GO" id="GO:0015074">
    <property type="term" value="P:DNA integration"/>
    <property type="evidence" value="ECO:0007669"/>
    <property type="project" value="InterPro"/>
</dbReference>
<dbReference type="PROSITE" id="PS50994">
    <property type="entry name" value="INTEGRASE"/>
    <property type="match status" value="1"/>
</dbReference>
<dbReference type="Proteomes" id="UP000005204">
    <property type="component" value="Unassembled WGS sequence"/>
</dbReference>
<dbReference type="InterPro" id="IPR050951">
    <property type="entry name" value="Retrovirus_Pol_polyprotein"/>
</dbReference>
<evidence type="ECO:0000313" key="3">
    <source>
        <dbReference type="EnsemblMetazoa" id="XP_037876904.1"/>
    </source>
</evidence>
<dbReference type="EnsemblMetazoa" id="XM_038020976.1">
    <property type="protein sequence ID" value="XP_037876904.1"/>
    <property type="gene ID" value="LOC119630691"/>
</dbReference>
<accession>A0A8R2R6J1</accession>
<evidence type="ECO:0000259" key="2">
    <source>
        <dbReference type="PROSITE" id="PS50994"/>
    </source>
</evidence>
<dbReference type="PANTHER" id="PTHR37984:SF5">
    <property type="entry name" value="PROTEIN NYNRIN-LIKE"/>
    <property type="match status" value="1"/>
</dbReference>
<sequence>MRKQDATELKLVFENAVSLFGAPRQIVTDRGRMYENRSFRQWVSDVGSNLFFITPEMHQSNGQAERYCRTVLNMIRVEVNFRNENWSEVLWKLQLTLNVTKQKSTQYSPLYLLIGSDAVTPVIRSVVRDVALEGTSANRETLRELARQRASQLLDKNRKQQDTRVNERRKPPRTFHENDVVFVHKNSQSVGKLDSGMRGPYKIVRALPHGRYELKLLSGSLGKTTEAAAEFISAWHGEWTPDVCTAFFECDENSSEEGIVADSSHHHDDIVPLDEPINAGEDAPPSGEAVLEDDDDIGGVA</sequence>
<reference evidence="3" key="2">
    <citation type="submission" date="2022-06" db="UniProtKB">
        <authorList>
            <consortium name="EnsemblMetazoa"/>
        </authorList>
    </citation>
    <scope>IDENTIFICATION</scope>
    <source>
        <strain evidence="3">p50T (Dazao)</strain>
    </source>
</reference>
<keyword evidence="4" id="KW-1185">Reference proteome</keyword>
<feature type="domain" description="Integrase catalytic" evidence="2">
    <location>
        <begin position="1"/>
        <end position="117"/>
    </location>
</feature>
<evidence type="ECO:0000256" key="1">
    <source>
        <dbReference type="SAM" id="MobiDB-lite"/>
    </source>
</evidence>
<evidence type="ECO:0000313" key="4">
    <source>
        <dbReference type="Proteomes" id="UP000005204"/>
    </source>
</evidence>
<dbReference type="SUPFAM" id="SSF53098">
    <property type="entry name" value="Ribonuclease H-like"/>
    <property type="match status" value="1"/>
</dbReference>
<organism evidence="3 4">
    <name type="scientific">Bombyx mori</name>
    <name type="common">Silk moth</name>
    <dbReference type="NCBI Taxonomy" id="7091"/>
    <lineage>
        <taxon>Eukaryota</taxon>
        <taxon>Metazoa</taxon>
        <taxon>Ecdysozoa</taxon>
        <taxon>Arthropoda</taxon>
        <taxon>Hexapoda</taxon>
        <taxon>Insecta</taxon>
        <taxon>Pterygota</taxon>
        <taxon>Neoptera</taxon>
        <taxon>Endopterygota</taxon>
        <taxon>Lepidoptera</taxon>
        <taxon>Glossata</taxon>
        <taxon>Ditrysia</taxon>
        <taxon>Bombycoidea</taxon>
        <taxon>Bombycidae</taxon>
        <taxon>Bombycinae</taxon>
        <taxon>Bombyx</taxon>
    </lineage>
</organism>
<feature type="region of interest" description="Disordered" evidence="1">
    <location>
        <begin position="151"/>
        <end position="171"/>
    </location>
</feature>
<proteinExistence type="predicted"/>
<dbReference type="InterPro" id="IPR036397">
    <property type="entry name" value="RNaseH_sf"/>
</dbReference>
<feature type="region of interest" description="Disordered" evidence="1">
    <location>
        <begin position="264"/>
        <end position="301"/>
    </location>
</feature>